<proteinExistence type="predicted"/>
<dbReference type="InterPro" id="IPR036249">
    <property type="entry name" value="Thioredoxin-like_sf"/>
</dbReference>
<sequence>MMVIVLGQSGEHAVAPAEGLWLTAADAQRVTGWTPKPEGMCCDDSCVPLPAGATRPGHVDVAAFWQFLGNPVLHDDAGETWVLGVGAEARNTQLAGLEAPDFTLPDLDGVPHTLSALRGRKVFLTTWASW</sequence>
<keyword evidence="2" id="KW-1185">Reference proteome</keyword>
<dbReference type="AlphaFoldDB" id="A0A5C8P910"/>
<gene>
    <name evidence="1" type="ORF">FHP25_38050</name>
</gene>
<reference evidence="1 2" key="1">
    <citation type="submission" date="2019-06" db="EMBL/GenBank/DDBJ databases">
        <title>New taxonomy in bacterial strain CC-CFT640, isolated from vineyard.</title>
        <authorList>
            <person name="Lin S.-Y."/>
            <person name="Tsai C.-F."/>
            <person name="Young C.-C."/>
        </authorList>
    </citation>
    <scope>NUCLEOTIDE SEQUENCE [LARGE SCALE GENOMIC DNA]</scope>
    <source>
        <strain evidence="1 2">CC-CFT640</strain>
    </source>
</reference>
<evidence type="ECO:0008006" key="3">
    <source>
        <dbReference type="Google" id="ProtNLM"/>
    </source>
</evidence>
<dbReference type="EMBL" id="VDUZ01000075">
    <property type="protein sequence ID" value="TXL69670.1"/>
    <property type="molecule type" value="Genomic_DNA"/>
</dbReference>
<dbReference type="Proteomes" id="UP000321638">
    <property type="component" value="Unassembled WGS sequence"/>
</dbReference>
<comment type="caution">
    <text evidence="1">The sequence shown here is derived from an EMBL/GenBank/DDBJ whole genome shotgun (WGS) entry which is preliminary data.</text>
</comment>
<protein>
    <recommendedName>
        <fullName evidence="3">Redoxin domain-containing protein</fullName>
    </recommendedName>
</protein>
<name>A0A5C8P910_9HYPH</name>
<organism evidence="1 2">
    <name type="scientific">Vineibacter terrae</name>
    <dbReference type="NCBI Taxonomy" id="2586908"/>
    <lineage>
        <taxon>Bacteria</taxon>
        <taxon>Pseudomonadati</taxon>
        <taxon>Pseudomonadota</taxon>
        <taxon>Alphaproteobacteria</taxon>
        <taxon>Hyphomicrobiales</taxon>
        <taxon>Vineibacter</taxon>
    </lineage>
</organism>
<dbReference type="SUPFAM" id="SSF52833">
    <property type="entry name" value="Thioredoxin-like"/>
    <property type="match status" value="1"/>
</dbReference>
<evidence type="ECO:0000313" key="2">
    <source>
        <dbReference type="Proteomes" id="UP000321638"/>
    </source>
</evidence>
<dbReference type="Gene3D" id="3.40.30.10">
    <property type="entry name" value="Glutaredoxin"/>
    <property type="match status" value="1"/>
</dbReference>
<evidence type="ECO:0000313" key="1">
    <source>
        <dbReference type="EMBL" id="TXL69670.1"/>
    </source>
</evidence>
<accession>A0A5C8P910</accession>